<sequence length="80" mass="8776">MAQFRCALYGTSLEAGMGARTVLLSGTVREDIVPSEVPALVEAMRRLVAEYAPRAIVSRAEEPTLPLSDATGQRRRSRSW</sequence>
<dbReference type="RefSeq" id="WP_096802018.1">
    <property type="nucleotide sequence ID" value="NZ_CP023563.1"/>
</dbReference>
<accession>A0A291GKK5</accession>
<dbReference type="Proteomes" id="UP000218165">
    <property type="component" value="Chromosome"/>
</dbReference>
<protein>
    <submittedName>
        <fullName evidence="1">Uncharacterized protein</fullName>
    </submittedName>
</protein>
<dbReference type="AlphaFoldDB" id="A0A291GKK5"/>
<reference evidence="2" key="1">
    <citation type="submission" date="2017-09" db="EMBL/GenBank/DDBJ databases">
        <title>Brachybacterium sp. VM2412.</title>
        <authorList>
            <person name="Tak E.J."/>
            <person name="Bae J.-W."/>
        </authorList>
    </citation>
    <scope>NUCLEOTIDE SEQUENCE [LARGE SCALE GENOMIC DNA]</scope>
    <source>
        <strain evidence="2">VM2412</strain>
    </source>
</reference>
<proteinExistence type="predicted"/>
<evidence type="ECO:0000313" key="2">
    <source>
        <dbReference type="Proteomes" id="UP000218165"/>
    </source>
</evidence>
<gene>
    <name evidence="1" type="ORF">CFK38_04570</name>
</gene>
<dbReference type="EMBL" id="CP023563">
    <property type="protein sequence ID" value="ATG50879.1"/>
    <property type="molecule type" value="Genomic_DNA"/>
</dbReference>
<organism evidence="1 2">
    <name type="scientific">Brachybacterium vulturis</name>
    <dbReference type="NCBI Taxonomy" id="2017484"/>
    <lineage>
        <taxon>Bacteria</taxon>
        <taxon>Bacillati</taxon>
        <taxon>Actinomycetota</taxon>
        <taxon>Actinomycetes</taxon>
        <taxon>Micrococcales</taxon>
        <taxon>Dermabacteraceae</taxon>
        <taxon>Brachybacterium</taxon>
    </lineage>
</organism>
<name>A0A291GKK5_9MICO</name>
<dbReference type="OrthoDB" id="3206700at2"/>
<keyword evidence="2" id="KW-1185">Reference proteome</keyword>
<evidence type="ECO:0000313" key="1">
    <source>
        <dbReference type="EMBL" id="ATG50879.1"/>
    </source>
</evidence>
<dbReference type="KEGG" id="brz:CFK38_04570"/>